<feature type="chain" id="PRO_5045999185" description="VWFA domain-containing protein" evidence="1">
    <location>
        <begin position="25"/>
        <end position="217"/>
    </location>
</feature>
<dbReference type="Gene3D" id="3.40.50.410">
    <property type="entry name" value="von Willebrand factor, type A domain"/>
    <property type="match status" value="1"/>
</dbReference>
<name>A0ABT0BMG2_9SPHN</name>
<reference evidence="2 3" key="1">
    <citation type="submission" date="2022-04" db="EMBL/GenBank/DDBJ databases">
        <title>Identification of a novel bacterium isolated from mangrove sediments.</title>
        <authorList>
            <person name="Pan X."/>
        </authorList>
    </citation>
    <scope>NUCLEOTIDE SEQUENCE [LARGE SCALE GENOMIC DNA]</scope>
    <source>
        <strain evidence="2 3">B2638</strain>
    </source>
</reference>
<dbReference type="SUPFAM" id="SSF53300">
    <property type="entry name" value="vWA-like"/>
    <property type="match status" value="1"/>
</dbReference>
<comment type="caution">
    <text evidence="2">The sequence shown here is derived from an EMBL/GenBank/DDBJ whole genome shotgun (WGS) entry which is preliminary data.</text>
</comment>
<dbReference type="InterPro" id="IPR036465">
    <property type="entry name" value="vWFA_dom_sf"/>
</dbReference>
<dbReference type="RefSeq" id="WP_243918518.1">
    <property type="nucleotide sequence ID" value="NZ_JALHLG010000005.1"/>
</dbReference>
<proteinExistence type="predicted"/>
<dbReference type="Proteomes" id="UP001202281">
    <property type="component" value="Unassembled WGS sequence"/>
</dbReference>
<evidence type="ECO:0000313" key="2">
    <source>
        <dbReference type="EMBL" id="MCJ2186242.1"/>
    </source>
</evidence>
<organism evidence="2 3">
    <name type="scientific">Novosphingobium beihaiensis</name>
    <dbReference type="NCBI Taxonomy" id="2930389"/>
    <lineage>
        <taxon>Bacteria</taxon>
        <taxon>Pseudomonadati</taxon>
        <taxon>Pseudomonadota</taxon>
        <taxon>Alphaproteobacteria</taxon>
        <taxon>Sphingomonadales</taxon>
        <taxon>Sphingomonadaceae</taxon>
        <taxon>Novosphingobium</taxon>
    </lineage>
</organism>
<keyword evidence="3" id="KW-1185">Reference proteome</keyword>
<evidence type="ECO:0008006" key="4">
    <source>
        <dbReference type="Google" id="ProtNLM"/>
    </source>
</evidence>
<evidence type="ECO:0000313" key="3">
    <source>
        <dbReference type="Proteomes" id="UP001202281"/>
    </source>
</evidence>
<sequence length="217" mass="23379">MTPLSTLTTLTAAIAIAIAAPASAKTTHFLIDESESNRAVSDPAFTRLVARQSAVTVLQQPLGDRISVRTFGNINDTNPLRYDVQLTRRSAPPRAVARTVSRLILRSGAPQGQRQQRTEIVAALQWNRYDCAGGDHIIVLTDGIETGAVRSPTALLNGRESLPPPRSGFLRGCTVSFWGIGRVSSGELTSAQVNNLRAAWTSYFRIAGARFNAVPNP</sequence>
<protein>
    <recommendedName>
        <fullName evidence="4">VWFA domain-containing protein</fullName>
    </recommendedName>
</protein>
<evidence type="ECO:0000256" key="1">
    <source>
        <dbReference type="SAM" id="SignalP"/>
    </source>
</evidence>
<gene>
    <name evidence="2" type="ORF">MTR66_05355</name>
</gene>
<feature type="signal peptide" evidence="1">
    <location>
        <begin position="1"/>
        <end position="24"/>
    </location>
</feature>
<dbReference type="EMBL" id="JALHLG010000005">
    <property type="protein sequence ID" value="MCJ2186242.1"/>
    <property type="molecule type" value="Genomic_DNA"/>
</dbReference>
<accession>A0ABT0BMG2</accession>
<keyword evidence="1" id="KW-0732">Signal</keyword>